<feature type="compositionally biased region" description="Low complexity" evidence="3">
    <location>
        <begin position="1699"/>
        <end position="1727"/>
    </location>
</feature>
<dbReference type="InterPro" id="IPR037516">
    <property type="entry name" value="Tripartite_DENN"/>
</dbReference>
<proteinExistence type="predicted"/>
<dbReference type="InterPro" id="IPR043153">
    <property type="entry name" value="DENN_C"/>
</dbReference>
<evidence type="ECO:0000259" key="4">
    <source>
        <dbReference type="PROSITE" id="PS50211"/>
    </source>
</evidence>
<feature type="compositionally biased region" description="Basic and acidic residues" evidence="3">
    <location>
        <begin position="1522"/>
        <end position="1532"/>
    </location>
</feature>
<feature type="compositionally biased region" description="Polar residues" evidence="3">
    <location>
        <begin position="1473"/>
        <end position="1484"/>
    </location>
</feature>
<feature type="compositionally biased region" description="Low complexity" evidence="3">
    <location>
        <begin position="1657"/>
        <end position="1687"/>
    </location>
</feature>
<dbReference type="SMART" id="SM00800">
    <property type="entry name" value="uDENN"/>
    <property type="match status" value="1"/>
</dbReference>
<dbReference type="Pfam" id="PF03456">
    <property type="entry name" value="uDENN"/>
    <property type="match status" value="1"/>
</dbReference>
<feature type="region of interest" description="Disordered" evidence="3">
    <location>
        <begin position="1447"/>
        <end position="1583"/>
    </location>
</feature>
<dbReference type="InterPro" id="IPR005113">
    <property type="entry name" value="uDENN_dom"/>
</dbReference>
<feature type="compositionally biased region" description="Basic and acidic residues" evidence="3">
    <location>
        <begin position="1808"/>
        <end position="1818"/>
    </location>
</feature>
<feature type="region of interest" description="Disordered" evidence="3">
    <location>
        <begin position="985"/>
        <end position="1186"/>
    </location>
</feature>
<protein>
    <recommendedName>
        <fullName evidence="8">C-myc promoter-binding protein</fullName>
    </recommendedName>
</protein>
<dbReference type="InterPro" id="IPR001194">
    <property type="entry name" value="cDENN_dom"/>
</dbReference>
<feature type="region of interest" description="Disordered" evidence="3">
    <location>
        <begin position="2165"/>
        <end position="2222"/>
    </location>
</feature>
<keyword evidence="7" id="KW-1185">Reference proteome</keyword>
<dbReference type="Pfam" id="PF03455">
    <property type="entry name" value="dDENN"/>
    <property type="match status" value="1"/>
</dbReference>
<evidence type="ECO:0000256" key="3">
    <source>
        <dbReference type="SAM" id="MobiDB-lite"/>
    </source>
</evidence>
<dbReference type="GO" id="GO:0032483">
    <property type="term" value="P:regulation of Rab protein signal transduction"/>
    <property type="evidence" value="ECO:0007669"/>
    <property type="project" value="TreeGrafter"/>
</dbReference>
<feature type="compositionally biased region" description="Low complexity" evidence="3">
    <location>
        <begin position="1771"/>
        <end position="1783"/>
    </location>
</feature>
<feature type="compositionally biased region" description="Low complexity" evidence="3">
    <location>
        <begin position="1553"/>
        <end position="1565"/>
    </location>
</feature>
<dbReference type="GO" id="GO:0005085">
    <property type="term" value="F:guanyl-nucleotide exchange factor activity"/>
    <property type="evidence" value="ECO:0007669"/>
    <property type="project" value="UniProtKB-KW"/>
</dbReference>
<evidence type="ECO:0000313" key="7">
    <source>
        <dbReference type="Proteomes" id="UP001286313"/>
    </source>
</evidence>
<feature type="region of interest" description="Disordered" evidence="3">
    <location>
        <begin position="916"/>
        <end position="972"/>
    </location>
</feature>
<reference evidence="6" key="1">
    <citation type="submission" date="2023-10" db="EMBL/GenBank/DDBJ databases">
        <title>Genome assemblies of two species of porcelain crab, Petrolisthes cinctipes and Petrolisthes manimaculis (Anomura: Porcellanidae).</title>
        <authorList>
            <person name="Angst P."/>
        </authorList>
    </citation>
    <scope>NUCLEOTIDE SEQUENCE</scope>
    <source>
        <strain evidence="6">PB745_01</strain>
        <tissue evidence="6">Gill</tissue>
    </source>
</reference>
<dbReference type="PANTHER" id="PTHR12296:SF30">
    <property type="entry name" value="DENN DOMAIN-CONTAINING PROTEIN CRAG"/>
    <property type="match status" value="1"/>
</dbReference>
<evidence type="ECO:0000313" key="6">
    <source>
        <dbReference type="EMBL" id="KAK3878676.1"/>
    </source>
</evidence>
<feature type="region of interest" description="Disordered" evidence="3">
    <location>
        <begin position="1203"/>
        <end position="1230"/>
    </location>
</feature>
<dbReference type="InterPro" id="IPR011990">
    <property type="entry name" value="TPR-like_helical_dom_sf"/>
</dbReference>
<dbReference type="Pfam" id="PF02141">
    <property type="entry name" value="DENN"/>
    <property type="match status" value="1"/>
</dbReference>
<feature type="domain" description="MABP" evidence="5">
    <location>
        <begin position="38"/>
        <end position="195"/>
    </location>
</feature>
<feature type="compositionally biased region" description="Polar residues" evidence="3">
    <location>
        <begin position="1759"/>
        <end position="1769"/>
    </location>
</feature>
<feature type="compositionally biased region" description="Low complexity" evidence="3">
    <location>
        <begin position="1032"/>
        <end position="1074"/>
    </location>
</feature>
<dbReference type="EMBL" id="JAWQEG010001531">
    <property type="protein sequence ID" value="KAK3878676.1"/>
    <property type="molecule type" value="Genomic_DNA"/>
</dbReference>
<dbReference type="Gene3D" id="2.100.10.50">
    <property type="match status" value="1"/>
</dbReference>
<keyword evidence="1" id="KW-0344">Guanine-nucleotide releasing factor</keyword>
<dbReference type="InterPro" id="IPR051696">
    <property type="entry name" value="DENN_Domain_GEFs"/>
</dbReference>
<feature type="compositionally biased region" description="Basic and acidic residues" evidence="3">
    <location>
        <begin position="1541"/>
        <end position="1552"/>
    </location>
</feature>
<comment type="caution">
    <text evidence="6">The sequence shown here is derived from an EMBL/GenBank/DDBJ whole genome shotgun (WGS) entry which is preliminary data.</text>
</comment>
<feature type="compositionally biased region" description="Polar residues" evidence="3">
    <location>
        <begin position="916"/>
        <end position="926"/>
    </location>
</feature>
<feature type="region of interest" description="Disordered" evidence="3">
    <location>
        <begin position="1241"/>
        <end position="1260"/>
    </location>
</feature>
<organism evidence="6 7">
    <name type="scientific">Petrolisthes cinctipes</name>
    <name type="common">Flat porcelain crab</name>
    <dbReference type="NCBI Taxonomy" id="88211"/>
    <lineage>
        <taxon>Eukaryota</taxon>
        <taxon>Metazoa</taxon>
        <taxon>Ecdysozoa</taxon>
        <taxon>Arthropoda</taxon>
        <taxon>Crustacea</taxon>
        <taxon>Multicrustacea</taxon>
        <taxon>Malacostraca</taxon>
        <taxon>Eumalacostraca</taxon>
        <taxon>Eucarida</taxon>
        <taxon>Decapoda</taxon>
        <taxon>Pleocyemata</taxon>
        <taxon>Anomura</taxon>
        <taxon>Galatheoidea</taxon>
        <taxon>Porcellanidae</taxon>
        <taxon>Petrolisthes</taxon>
    </lineage>
</organism>
<feature type="repeat" description="PPR" evidence="2">
    <location>
        <begin position="813"/>
        <end position="847"/>
    </location>
</feature>
<dbReference type="InterPro" id="IPR005112">
    <property type="entry name" value="dDENN_dom"/>
</dbReference>
<sequence length="2480" mass="271506">MEERRIADYLVVAGLPPSPRPLADFSCDGATLKPTHNLPPITDIAVINRSLGEVVPDGYTCIETTPSGLAANVNHGALRAPEMFLCLKRGRDKQPLVDVGVLHEGKERVMPDSQIVEFTHGGRSANINPSGQTTYMTYRRASENAACNELVVSDICVVMTNRGDQAPHSYCTIDRNLNKNTMVGSDIYVCYKKSMNRSTSLAYKAGLLDQYPWVQRPGFPLPSDLALFCLPMGATLESWPAQSARPHPVSSTFVLTVTAVEPGGGGGGVETIEKSVEKVYGAAVTFYEKYPHDRLTPEQRSSLKLDQHFGRHNLVHTNKCVCILSRWPFFDAFDRFLRYLHQLTMSGPHTIPIERFIHHFLEEVPFPSARRPRILIQLDATERISLAQPEDSPITLSGAKFYQLVMTLRPEGCLTVLLFTLTEQKILLHSLRPDVLTSVAEAITMMIFPFHWQCPYVPLCPLGLSDILNAPIPFLLGLDTRFFDLYDPPSDVICVDLDTGAISVPEDKKHLIWKLLPHRAARQLRITLESLCEKIHKFEKMRLNHIRARRAQPDASIDSEFSIKRREQQLDVEIQDAFLRFTATILHGYSAFLLPIISAHTDQACDTSSLFDIQAFIKSRDRKYHKFYHLLVCTQTFSKFIEERSFVSDKDASLAFFDECVGKVMEDDPSVRILEVESTHSEHTLFLPPPDPSHLPEGQTYTYNGFPKLRGELFPPQEVVPALPPQVRAPQVTPASPLARRTKQEVKTDQRLASRYSQTPILWAKCLLATCYSLWFTQLPAFASTQHHKGRFLQLAFKILTNMQKLQLSQADEQVSYRVMMQLCGLYSKPILAVKVLCEMRQHGITPNAITYGYYNRAVMENKWTHSNLFWNKLRNVVMGVAAFRQCGRERAHHRAMLSLDVVDKCLTDADSSSRVSLESGTSLDSSHPLAPHTKTDTLSSDPGYCSVSETSESVSPPAAAPPPHHHHHHPPTCEYVNTCPSSHNTNNTNNNNNNPSSSSSSSSSSSLSCASVSTLKPLSSPLPSLPPSPLVPVSSTSPPSPSSPSSSLPPSSPLVPVSSSTPPSSLPVSTTTPPSSPPPSTSPSSSSSNTITSTTNSVPPPSVVPPSGSLRPSTLSSSSPQPLPPLSSSSSHTISTSSPSHTISTSSPSHTISTSPLHTRRSVSHTCSPSHSCRPTSSRMSSPSHACRSYTSPSHTCRTGTYSSPSHTCRVGSHTSPSHTCRSTASPSHTCRSYTSPSHTCRSHTSPSHTCRSHTSPSHTCRTGSYTSSPCHTYSSSSPCHTTTTTSSSSHTCSPCHTCSSSTPACPLLDFTASDRLRARLCSIIRSTPVGLVSGANLDLLQSYPAFSSSAGVLMSSVVDSSVLYGSTRRKHNTPSDLAHALSPTLHQYDKMSEATSARTPPSPTPTTPPQDKNVPEYLRSDSYGSDAKIITNLLRLARVDIDPITQVGNMTPTPPPSSQRDLTTTNTTTTQGPHQYTGTSSSSHRDPNVTAASTPQGSHHYTGTSSPHRDPTITSNHSQDPQDHQQHRDSSTTPQRDSTTNHHQDQDLHQQDPLSRSSESLSDISEEGGTPRGGRVQGFFSRNAPERLSSLFRKSVDSADGKLRGLWRRGASIGSAGTPSSKEGSASVSREGSISRSGSLSREDSIRGDSMSREGSINRSDNNNRSRSRGGSVCVSRSSSKDSVNLEAGVTEYIEGPIPTTTTTTTPTTLPSVSSPSNSSTSSKTPEIESPEPHGLLDETEGPGEGPHIKLRPPRSPNINIRSQGANYSPVPSSPRRTPVTENDPLGALSTPGGHHHQTEGALHTPGDHHQNDRQPQHMNPKLGLDAMPFEDVESRGGSRRACRRVARSATFTEGRSDQDSPSHHIPVQRSANSMWTLTANPSTHHLADNTHSMYDNNTEDDLPTTTTTSTALVASTSSWPLKLSFSSSSGRLGMASNMATVGLREAGKQIEQLTSLYIHPALAEMGHYSPGNFNYRKNELISGGLSSMKSAVTSLSKKYNEIREAISATNTPVKGVHSMRGDGEGDEDSLDGLFWSRRESADIPGILPLDDTQTFMSAAHNASFLSGVTLGGGDPDSVIGGLTSGHQDLFPSLGWDPSGPFCLGLWLTSCTRCHNCTSLLYDEEIMAGWRPDDSNLNTKCTFCEKMTVPLLTITIHDARHIPRPDQHKAGQGGHTGCDTPDRGTGEDDTNTNTTQSEARRDDTRPDTATGLRDTGTPLRDNIGALKDNIEAQLQKKGVRLEAITVPYLSPLVLRKELETVLGHEGDHCLTLPAFTDHHPILYWNLLWYFSRLRVPSHLPGLCLSASCVSSRRRDSSWQQADWNNVYVRCLWDNAKYHDELGIPMYVQWQQQQQDTPASPLVSALVRERSKVPRDVMQSVMTAVHIDDLGTALRLVLQELRKRPAPLRRSHFPLYRDLLFFASSCIPPTQLNLTSFDREYRRAYERCEGHQAKLLARSDGPPPIAAVFCRRYFSQLGL</sequence>
<feature type="compositionally biased region" description="Low complexity" evidence="3">
    <location>
        <begin position="1106"/>
        <end position="1158"/>
    </location>
</feature>
<dbReference type="SMART" id="SM00799">
    <property type="entry name" value="DENN"/>
    <property type="match status" value="1"/>
</dbReference>
<dbReference type="PANTHER" id="PTHR12296">
    <property type="entry name" value="DENN DOMAIN-CONTAINING PROTEIN 4"/>
    <property type="match status" value="1"/>
</dbReference>
<dbReference type="PROSITE" id="PS51375">
    <property type="entry name" value="PPR"/>
    <property type="match status" value="1"/>
</dbReference>
<accession>A0AAE1KLJ2</accession>
<dbReference type="Gene3D" id="3.40.50.11500">
    <property type="match status" value="1"/>
</dbReference>
<evidence type="ECO:0008006" key="8">
    <source>
        <dbReference type="Google" id="ProtNLM"/>
    </source>
</evidence>
<feature type="region of interest" description="Disordered" evidence="3">
    <location>
        <begin position="1613"/>
        <end position="1827"/>
    </location>
</feature>
<dbReference type="PROSITE" id="PS50211">
    <property type="entry name" value="DENN"/>
    <property type="match status" value="1"/>
</dbReference>
<dbReference type="Proteomes" id="UP001286313">
    <property type="component" value="Unassembled WGS sequence"/>
</dbReference>
<feature type="region of interest" description="Disordered" evidence="3">
    <location>
        <begin position="1392"/>
        <end position="1422"/>
    </location>
</feature>
<feature type="compositionally biased region" description="Low complexity" evidence="3">
    <location>
        <begin position="1083"/>
        <end position="1098"/>
    </location>
</feature>
<feature type="compositionally biased region" description="Polar residues" evidence="3">
    <location>
        <begin position="1165"/>
        <end position="1186"/>
    </location>
</feature>
<dbReference type="InterPro" id="IPR002885">
    <property type="entry name" value="PPR_rpt"/>
</dbReference>
<evidence type="ECO:0000256" key="1">
    <source>
        <dbReference type="ARBA" id="ARBA00022658"/>
    </source>
</evidence>
<feature type="domain" description="UDENN" evidence="4">
    <location>
        <begin position="187"/>
        <end position="653"/>
    </location>
</feature>
<evidence type="ECO:0000256" key="2">
    <source>
        <dbReference type="PROSITE-ProRule" id="PRU00708"/>
    </source>
</evidence>
<feature type="compositionally biased region" description="Basic and acidic residues" evidence="3">
    <location>
        <begin position="1643"/>
        <end position="1654"/>
    </location>
</feature>
<dbReference type="Gene3D" id="1.25.40.10">
    <property type="entry name" value="Tetratricopeptide repeat domain"/>
    <property type="match status" value="1"/>
</dbReference>
<gene>
    <name evidence="6" type="ORF">Pcinc_016701</name>
</gene>
<dbReference type="GO" id="GO:0031410">
    <property type="term" value="C:cytoplasmic vesicle"/>
    <property type="evidence" value="ECO:0007669"/>
    <property type="project" value="TreeGrafter"/>
</dbReference>
<name>A0AAE1KLJ2_PETCI</name>
<evidence type="ECO:0000259" key="5">
    <source>
        <dbReference type="PROSITE" id="PS51498"/>
    </source>
</evidence>
<dbReference type="InterPro" id="IPR023341">
    <property type="entry name" value="MABP"/>
</dbReference>
<feature type="compositionally biased region" description="Polar residues" evidence="3">
    <location>
        <begin position="1617"/>
        <end position="1642"/>
    </location>
</feature>
<feature type="region of interest" description="Disordered" evidence="3">
    <location>
        <begin position="1852"/>
        <end position="1871"/>
    </location>
</feature>
<dbReference type="PROSITE" id="PS51498">
    <property type="entry name" value="MABP"/>
    <property type="match status" value="1"/>
</dbReference>
<feature type="compositionally biased region" description="Polar residues" evidence="3">
    <location>
        <begin position="1492"/>
        <end position="1521"/>
    </location>
</feature>
<dbReference type="SMART" id="SM00801">
    <property type="entry name" value="dDENN"/>
    <property type="match status" value="1"/>
</dbReference>
<feature type="compositionally biased region" description="Low complexity" evidence="3">
    <location>
        <begin position="985"/>
        <end position="1023"/>
    </location>
</feature>